<keyword evidence="5" id="KW-1185">Reference proteome</keyword>
<dbReference type="Proteomes" id="UP000663908">
    <property type="component" value="Chromosome"/>
</dbReference>
<dbReference type="InterPro" id="IPR006626">
    <property type="entry name" value="PbH1"/>
</dbReference>
<feature type="signal peptide" evidence="2">
    <location>
        <begin position="1"/>
        <end position="27"/>
    </location>
</feature>
<evidence type="ECO:0000313" key="5">
    <source>
        <dbReference type="Proteomes" id="UP000663908"/>
    </source>
</evidence>
<dbReference type="SMART" id="SM00722">
    <property type="entry name" value="CASH"/>
    <property type="match status" value="1"/>
</dbReference>
<evidence type="ECO:0000259" key="3">
    <source>
        <dbReference type="SMART" id="SM00722"/>
    </source>
</evidence>
<dbReference type="SUPFAM" id="SSF51126">
    <property type="entry name" value="Pectin lyase-like"/>
    <property type="match status" value="1"/>
</dbReference>
<dbReference type="InterPro" id="IPR012334">
    <property type="entry name" value="Pectin_lyas_fold"/>
</dbReference>
<evidence type="ECO:0000256" key="1">
    <source>
        <dbReference type="ARBA" id="ARBA00022737"/>
    </source>
</evidence>
<gene>
    <name evidence="4" type="ORF">S1361_12040</name>
</gene>
<accession>A0ABX7TNW2</accession>
<dbReference type="EMBL" id="CP071839">
    <property type="protein sequence ID" value="QTD98082.1"/>
    <property type="molecule type" value="Genomic_DNA"/>
</dbReference>
<organism evidence="4 5">
    <name type="scientific">Streptomyces cyanogenus</name>
    <dbReference type="NCBI Taxonomy" id="80860"/>
    <lineage>
        <taxon>Bacteria</taxon>
        <taxon>Bacillati</taxon>
        <taxon>Actinomycetota</taxon>
        <taxon>Actinomycetes</taxon>
        <taxon>Kitasatosporales</taxon>
        <taxon>Streptomycetaceae</taxon>
        <taxon>Streptomyces</taxon>
    </lineage>
</organism>
<feature type="domain" description="Carbohydrate-binding/sugar hydrolysis" evidence="3">
    <location>
        <begin position="55"/>
        <end position="218"/>
    </location>
</feature>
<dbReference type="RefSeq" id="WP_208031850.1">
    <property type="nucleotide sequence ID" value="NZ_CP071839.1"/>
</dbReference>
<feature type="chain" id="PRO_5045934089" description="Carbohydrate-binding/sugar hydrolysis domain-containing protein" evidence="2">
    <location>
        <begin position="28"/>
        <end position="362"/>
    </location>
</feature>
<keyword evidence="2" id="KW-0732">Signal</keyword>
<proteinExistence type="predicted"/>
<reference evidence="4 5" key="1">
    <citation type="submission" date="2021-03" db="EMBL/GenBank/DDBJ databases">
        <title>Complete genome sequence of Streptomyces cyanogenus S136, producer of anticancer angucycline landomycin A.</title>
        <authorList>
            <person name="Hrab P."/>
            <person name="Ruckert C."/>
            <person name="Busche T."/>
            <person name="Ostash I."/>
            <person name="Kalinowski J."/>
            <person name="Fedorenko V."/>
            <person name="Yushchuk O."/>
            <person name="Ostash B."/>
        </authorList>
    </citation>
    <scope>NUCLEOTIDE SEQUENCE [LARGE SCALE GENOMIC DNA]</scope>
    <source>
        <strain evidence="4 5">S136</strain>
    </source>
</reference>
<dbReference type="InterPro" id="IPR039448">
    <property type="entry name" value="Beta_helix"/>
</dbReference>
<protein>
    <recommendedName>
        <fullName evidence="3">Carbohydrate-binding/sugar hydrolysis domain-containing protein</fullName>
    </recommendedName>
</protein>
<keyword evidence="1" id="KW-0677">Repeat</keyword>
<name>A0ABX7TNW2_STRCY</name>
<sequence>MTKRHIAYLACATTLVGAFVGATPASAAHRVLMVHPGESIQKAVNAAKAGDTVLVLAGTYRESVTVKTPGLTLRGVDHRTVIQPPKKKTKSAPRGSKASVTCLAAGNGICVVGAKNKPLKDVTVTDLKVTGFAKNGVFSMGTDRLTVEHVTADDNGQWGIAQEHSTRGVFRENTARGNGDAGLFLANSVKAEQGAKDSKGAVIERNHLEDNRIGITVRRLRNLTVTGNYAVGNCAGVFVVGDENKPRAGALTISDNRVERNNKYCPKTARLPYLKGSGIVLTGTEKALVTRNTVTGHTGKSPLSGGIVLFKSFVGAVSEKNRIIDNRLEKNSPADLVNQEPTKRNNVFQGNRCRASKPAGLC</sequence>
<dbReference type="SMART" id="SM00710">
    <property type="entry name" value="PbH1"/>
    <property type="match status" value="6"/>
</dbReference>
<evidence type="ECO:0000313" key="4">
    <source>
        <dbReference type="EMBL" id="QTD98082.1"/>
    </source>
</evidence>
<dbReference type="InterPro" id="IPR011050">
    <property type="entry name" value="Pectin_lyase_fold/virulence"/>
</dbReference>
<dbReference type="InterPro" id="IPR006633">
    <property type="entry name" value="Carb-bd_sugar_hydrolysis-dom"/>
</dbReference>
<dbReference type="Gene3D" id="2.160.20.10">
    <property type="entry name" value="Single-stranded right-handed beta-helix, Pectin lyase-like"/>
    <property type="match status" value="1"/>
</dbReference>
<dbReference type="Pfam" id="PF13229">
    <property type="entry name" value="Beta_helix"/>
    <property type="match status" value="1"/>
</dbReference>
<evidence type="ECO:0000256" key="2">
    <source>
        <dbReference type="SAM" id="SignalP"/>
    </source>
</evidence>